<sequence>MQIRHRIRIGIAGQVSQIPLHAAHFNIAPAALLELKDRHGAIEAQMAGRFTIVDRQHHTVVPARIAHLRSR</sequence>
<dbReference type="Proteomes" id="UP000187012">
    <property type="component" value="Unassembled WGS sequence"/>
</dbReference>
<name>A0A1N7RTL7_9BURK</name>
<proteinExistence type="predicted"/>
<dbReference type="AlphaFoldDB" id="A0A1N7RTL7"/>
<accession>A0A1N7RTL7</accession>
<protein>
    <submittedName>
        <fullName evidence="1">Uncharacterized protein</fullName>
    </submittedName>
</protein>
<dbReference type="RefSeq" id="WP_425435490.1">
    <property type="nucleotide sequence ID" value="NZ_CYGX02000015.1"/>
</dbReference>
<dbReference type="Pfam" id="PF06166">
    <property type="entry name" value="DUF979"/>
    <property type="match status" value="1"/>
</dbReference>
<evidence type="ECO:0000313" key="1">
    <source>
        <dbReference type="EMBL" id="SIT38447.1"/>
    </source>
</evidence>
<dbReference type="InterPro" id="IPR009323">
    <property type="entry name" value="DUF979"/>
</dbReference>
<evidence type="ECO:0000313" key="2">
    <source>
        <dbReference type="Proteomes" id="UP000187012"/>
    </source>
</evidence>
<gene>
    <name evidence="1" type="ORF">BN2475_150101</name>
</gene>
<keyword evidence="2" id="KW-1185">Reference proteome</keyword>
<reference evidence="1 2" key="1">
    <citation type="submission" date="2016-12" db="EMBL/GenBank/DDBJ databases">
        <authorList>
            <person name="Song W.-J."/>
            <person name="Kurnit D.M."/>
        </authorList>
    </citation>
    <scope>NUCLEOTIDE SEQUENCE [LARGE SCALE GENOMIC DNA]</scope>
    <source>
        <strain evidence="1 2">STM7296</strain>
    </source>
</reference>
<organism evidence="1 2">
    <name type="scientific">Paraburkholderia ribeironis</name>
    <dbReference type="NCBI Taxonomy" id="1247936"/>
    <lineage>
        <taxon>Bacteria</taxon>
        <taxon>Pseudomonadati</taxon>
        <taxon>Pseudomonadota</taxon>
        <taxon>Betaproteobacteria</taxon>
        <taxon>Burkholderiales</taxon>
        <taxon>Burkholderiaceae</taxon>
        <taxon>Paraburkholderia</taxon>
    </lineage>
</organism>
<dbReference type="EMBL" id="CYGX02000015">
    <property type="protein sequence ID" value="SIT38447.1"/>
    <property type="molecule type" value="Genomic_DNA"/>
</dbReference>